<protein>
    <submittedName>
        <fullName evidence="1">Uncharacterized protein</fullName>
    </submittedName>
</protein>
<evidence type="ECO:0000313" key="2">
    <source>
        <dbReference type="Proteomes" id="UP000827092"/>
    </source>
</evidence>
<gene>
    <name evidence="1" type="ORF">JTE90_006824</name>
</gene>
<dbReference type="Proteomes" id="UP000827092">
    <property type="component" value="Unassembled WGS sequence"/>
</dbReference>
<dbReference type="EMBL" id="JAFNEN010000626">
    <property type="protein sequence ID" value="KAG8179454.1"/>
    <property type="molecule type" value="Genomic_DNA"/>
</dbReference>
<reference evidence="1 2" key="1">
    <citation type="journal article" date="2022" name="Nat. Ecol. Evol.">
        <title>A masculinizing supergene underlies an exaggerated male reproductive morph in a spider.</title>
        <authorList>
            <person name="Hendrickx F."/>
            <person name="De Corte Z."/>
            <person name="Sonet G."/>
            <person name="Van Belleghem S.M."/>
            <person name="Kostlbacher S."/>
            <person name="Vangestel C."/>
        </authorList>
    </citation>
    <scope>NUCLEOTIDE SEQUENCE [LARGE SCALE GENOMIC DNA]</scope>
    <source>
        <strain evidence="1">W744_W776</strain>
    </source>
</reference>
<sequence length="99" mass="11420">MFKSLLNPTSKPLTRPLFFSFLSVRAGHKHSMYGFRCRPFKEKALYRIKGKEGIGLIDKTKHGVSKQWMKSDRGENGKPGITRDGERVMQIGIWRRALI</sequence>
<accession>A0AAV6U732</accession>
<dbReference type="AlphaFoldDB" id="A0AAV6U732"/>
<organism evidence="1 2">
    <name type="scientific">Oedothorax gibbosus</name>
    <dbReference type="NCBI Taxonomy" id="931172"/>
    <lineage>
        <taxon>Eukaryota</taxon>
        <taxon>Metazoa</taxon>
        <taxon>Ecdysozoa</taxon>
        <taxon>Arthropoda</taxon>
        <taxon>Chelicerata</taxon>
        <taxon>Arachnida</taxon>
        <taxon>Araneae</taxon>
        <taxon>Araneomorphae</taxon>
        <taxon>Entelegynae</taxon>
        <taxon>Araneoidea</taxon>
        <taxon>Linyphiidae</taxon>
        <taxon>Erigoninae</taxon>
        <taxon>Oedothorax</taxon>
    </lineage>
</organism>
<name>A0AAV6U732_9ARAC</name>
<proteinExistence type="predicted"/>
<keyword evidence="2" id="KW-1185">Reference proteome</keyword>
<comment type="caution">
    <text evidence="1">The sequence shown here is derived from an EMBL/GenBank/DDBJ whole genome shotgun (WGS) entry which is preliminary data.</text>
</comment>
<evidence type="ECO:0000313" key="1">
    <source>
        <dbReference type="EMBL" id="KAG8179454.1"/>
    </source>
</evidence>